<dbReference type="Gene3D" id="2.60.40.3330">
    <property type="match status" value="1"/>
</dbReference>
<evidence type="ECO:0000313" key="6">
    <source>
        <dbReference type="Proteomes" id="UP000827892"/>
    </source>
</evidence>
<evidence type="ECO:0000256" key="1">
    <source>
        <dbReference type="ARBA" id="ARBA00004613"/>
    </source>
</evidence>
<gene>
    <name evidence="5" type="ORF">L3Y34_002528</name>
</gene>
<accession>A0AAE9IS59</accession>
<keyword evidence="3" id="KW-0964">Secreted</keyword>
<dbReference type="GO" id="GO:0005576">
    <property type="term" value="C:extracellular region"/>
    <property type="evidence" value="ECO:0007669"/>
    <property type="project" value="UniProtKB-SubCell"/>
</dbReference>
<evidence type="ECO:0000256" key="2">
    <source>
        <dbReference type="ARBA" id="ARBA00010112"/>
    </source>
</evidence>
<protein>
    <submittedName>
        <fullName evidence="5">Uncharacterized protein</fullName>
    </submittedName>
</protein>
<comment type="subcellular location">
    <subcellularLocation>
        <location evidence="1">Secreted</location>
    </subcellularLocation>
</comment>
<dbReference type="Proteomes" id="UP000827892">
    <property type="component" value="Chromosome III"/>
</dbReference>
<dbReference type="AlphaFoldDB" id="A0AAE9IS59"/>
<dbReference type="PANTHER" id="PTHR21700">
    <property type="entry name" value="TRANSTHYRETIN-LIKE FAMILY PROTEIN-RELATED"/>
    <property type="match status" value="1"/>
</dbReference>
<dbReference type="PANTHER" id="PTHR21700:SF46">
    <property type="entry name" value="TRANSTHYRETIN-LIKE PROTEIN 52"/>
    <property type="match status" value="1"/>
</dbReference>
<dbReference type="FunFam" id="2.60.40.3330:FF:000003">
    <property type="entry name" value="Transthyretin-like protein 52"/>
    <property type="match status" value="1"/>
</dbReference>
<comment type="similarity">
    <text evidence="2">Belongs to the nematode transthyretin-like family.</text>
</comment>
<dbReference type="EMBL" id="CP090893">
    <property type="protein sequence ID" value="ULU03003.1"/>
    <property type="molecule type" value="Genomic_DNA"/>
</dbReference>
<dbReference type="GO" id="GO:0009986">
    <property type="term" value="C:cell surface"/>
    <property type="evidence" value="ECO:0007669"/>
    <property type="project" value="InterPro"/>
</dbReference>
<evidence type="ECO:0000313" key="5">
    <source>
        <dbReference type="EMBL" id="ULU03003.1"/>
    </source>
</evidence>
<evidence type="ECO:0000256" key="3">
    <source>
        <dbReference type="ARBA" id="ARBA00022525"/>
    </source>
</evidence>
<evidence type="ECO:0000256" key="4">
    <source>
        <dbReference type="ARBA" id="ARBA00022729"/>
    </source>
</evidence>
<reference evidence="5 6" key="1">
    <citation type="submission" date="2022-05" db="EMBL/GenBank/DDBJ databases">
        <title>Chromosome-level reference genomes for two strains of Caenorhabditis briggsae: an improved platform for comparative genomics.</title>
        <authorList>
            <person name="Stevens L."/>
            <person name="Andersen E.C."/>
        </authorList>
    </citation>
    <scope>NUCLEOTIDE SEQUENCE [LARGE SCALE GENOMIC DNA]</scope>
    <source>
        <strain evidence="5">QX1410_ONT</strain>
        <tissue evidence="5">Whole-organism</tissue>
    </source>
</reference>
<dbReference type="InterPro" id="IPR001534">
    <property type="entry name" value="Transthyretin-like"/>
</dbReference>
<organism evidence="5 6">
    <name type="scientific">Caenorhabditis briggsae</name>
    <dbReference type="NCBI Taxonomy" id="6238"/>
    <lineage>
        <taxon>Eukaryota</taxon>
        <taxon>Metazoa</taxon>
        <taxon>Ecdysozoa</taxon>
        <taxon>Nematoda</taxon>
        <taxon>Chromadorea</taxon>
        <taxon>Rhabditida</taxon>
        <taxon>Rhabditina</taxon>
        <taxon>Rhabditomorpha</taxon>
        <taxon>Rhabditoidea</taxon>
        <taxon>Rhabditidae</taxon>
        <taxon>Peloderinae</taxon>
        <taxon>Caenorhabditis</taxon>
    </lineage>
</organism>
<dbReference type="InterPro" id="IPR038479">
    <property type="entry name" value="Transthyretin-like_sf"/>
</dbReference>
<sequence>MAKKPAITVANAEAVAKQRDNDFPVGSSWNSKHAMSIEKKAVIWPSMDNSAERGACKIKVLHALLILSFSNLAASKTKCLMATGVLKCPTDPHAVKKVHIDLWDEDSLPLESDDLMGRTWSDIHGNFRVTGCASDFGPINTPDPYIYIQHDCPHRDTNATDPIQIDVIPLFLPSIVNLGNIYLDRYIDD</sequence>
<proteinExistence type="inferred from homology"/>
<dbReference type="Pfam" id="PF01060">
    <property type="entry name" value="TTR-52"/>
    <property type="match status" value="1"/>
</dbReference>
<name>A0AAE9IS59_CAEBR</name>
<keyword evidence="4" id="KW-0732">Signal</keyword>